<feature type="transmembrane region" description="Helical" evidence="3">
    <location>
        <begin position="31"/>
        <end position="50"/>
    </location>
</feature>
<dbReference type="SMART" id="SM00283">
    <property type="entry name" value="MA"/>
    <property type="match status" value="1"/>
</dbReference>
<proteinExistence type="predicted"/>
<dbReference type="Pfam" id="PF22673">
    <property type="entry name" value="MCP-like_PDC_1"/>
    <property type="match status" value="1"/>
</dbReference>
<name>A0A1G8CTW3_9FIRM</name>
<keyword evidence="1 2" id="KW-0807">Transducer</keyword>
<dbReference type="EMBL" id="FNCP01000014">
    <property type="protein sequence ID" value="SDH48906.1"/>
    <property type="molecule type" value="Genomic_DNA"/>
</dbReference>
<dbReference type="SUPFAM" id="SSF58104">
    <property type="entry name" value="Methyl-accepting chemotaxis protein (MCP) signaling domain"/>
    <property type="match status" value="1"/>
</dbReference>
<dbReference type="RefSeq" id="WP_092333830.1">
    <property type="nucleotide sequence ID" value="NZ_FNCP01000014.1"/>
</dbReference>
<accession>A0A1G8CTW3</accession>
<sequence length="581" mass="64779">MSNWLKRYIVLIVFSGVMLSLGVIFKNSNLTFSLLLVSIGGFMTICLLHIRKTFELLDYAIEYLKRGSLGDYMVLEKGVKLVEQLNDEITAILQSNNLDRDALIDIQKKLLKENPEFMALSSFWEPNAFDQRDSSFQNIDYYDKGTFTAYVYRDADEGIKVISLGDIYNQPWYTGPKKTRKITITEPYEENIKGKKILMASVVMPIIVKGKFLGVIPTDIVLNEIEKIQTDVVLYKNRFKNTLTETIVTGLINRNDEFGILGQAIKATNVNQKQILNRLLQTTNQVTETSKGLTVISQESAKAVEEISKTIEQIASSATTQALETDNGVNEITELGKIIELDQQYLNDLNNSAETVERMKNEGIIAITELIERTREREQYTVRIEEGINKTNVSAEKIYSASKQIQNVADQTNLLALNAAIEAARAGEAGRGFSVVAEEIRKLAEQSSNLTSEIHSVIDELQSNSQSAVEIIGKSSVIAEKQESSVKITSERFEGIAQAVEKTKEIIGNLNVSGQSMKEKENQLINIVKKLDHIAEENAASTQQVSAASEEQTASMIEIANASQGLSTLAYELQQAINKFK</sequence>
<dbReference type="Pfam" id="PF00015">
    <property type="entry name" value="MCPsignal"/>
    <property type="match status" value="1"/>
</dbReference>
<dbReference type="GO" id="GO:0007165">
    <property type="term" value="P:signal transduction"/>
    <property type="evidence" value="ECO:0007669"/>
    <property type="project" value="UniProtKB-KW"/>
</dbReference>
<organism evidence="5 6">
    <name type="scientific">Desulfosporosinus hippei DSM 8344</name>
    <dbReference type="NCBI Taxonomy" id="1121419"/>
    <lineage>
        <taxon>Bacteria</taxon>
        <taxon>Bacillati</taxon>
        <taxon>Bacillota</taxon>
        <taxon>Clostridia</taxon>
        <taxon>Eubacteriales</taxon>
        <taxon>Desulfitobacteriaceae</taxon>
        <taxon>Desulfosporosinus</taxon>
    </lineage>
</organism>
<evidence type="ECO:0000256" key="2">
    <source>
        <dbReference type="PROSITE-ProRule" id="PRU00284"/>
    </source>
</evidence>
<evidence type="ECO:0000256" key="1">
    <source>
        <dbReference type="ARBA" id="ARBA00023224"/>
    </source>
</evidence>
<dbReference type="PANTHER" id="PTHR32089">
    <property type="entry name" value="METHYL-ACCEPTING CHEMOTAXIS PROTEIN MCPB"/>
    <property type="match status" value="1"/>
</dbReference>
<evidence type="ECO:0000313" key="6">
    <source>
        <dbReference type="Proteomes" id="UP000198656"/>
    </source>
</evidence>
<evidence type="ECO:0000313" key="5">
    <source>
        <dbReference type="EMBL" id="SDH48906.1"/>
    </source>
</evidence>
<keyword evidence="6" id="KW-1185">Reference proteome</keyword>
<keyword evidence="3" id="KW-0812">Transmembrane</keyword>
<feature type="domain" description="Methyl-accepting transducer" evidence="4">
    <location>
        <begin position="296"/>
        <end position="553"/>
    </location>
</feature>
<dbReference type="AlphaFoldDB" id="A0A1G8CTW3"/>
<dbReference type="STRING" id="1121419.SAMN05443529_11426"/>
<reference evidence="6" key="1">
    <citation type="submission" date="2016-10" db="EMBL/GenBank/DDBJ databases">
        <authorList>
            <person name="Varghese N."/>
            <person name="Submissions S."/>
        </authorList>
    </citation>
    <scope>NUCLEOTIDE SEQUENCE [LARGE SCALE GENOMIC DNA]</scope>
    <source>
        <strain evidence="6">DSM 8344</strain>
    </source>
</reference>
<evidence type="ECO:0000256" key="3">
    <source>
        <dbReference type="SAM" id="Phobius"/>
    </source>
</evidence>
<dbReference type="GO" id="GO:0016020">
    <property type="term" value="C:membrane"/>
    <property type="evidence" value="ECO:0007669"/>
    <property type="project" value="InterPro"/>
</dbReference>
<dbReference type="Gene3D" id="3.30.450.20">
    <property type="entry name" value="PAS domain"/>
    <property type="match status" value="1"/>
</dbReference>
<feature type="transmembrane region" description="Helical" evidence="3">
    <location>
        <begin position="7"/>
        <end position="25"/>
    </location>
</feature>
<dbReference type="InterPro" id="IPR004089">
    <property type="entry name" value="MCPsignal_dom"/>
</dbReference>
<keyword evidence="3" id="KW-0472">Membrane</keyword>
<dbReference type="CDD" id="cd12913">
    <property type="entry name" value="PDC1_MCP_like"/>
    <property type="match status" value="1"/>
</dbReference>
<dbReference type="Gene3D" id="1.10.287.950">
    <property type="entry name" value="Methyl-accepting chemotaxis protein"/>
    <property type="match status" value="1"/>
</dbReference>
<dbReference type="PANTHER" id="PTHR32089:SF112">
    <property type="entry name" value="LYSOZYME-LIKE PROTEIN-RELATED"/>
    <property type="match status" value="1"/>
</dbReference>
<dbReference type="OrthoDB" id="597657at2"/>
<evidence type="ECO:0000259" key="4">
    <source>
        <dbReference type="PROSITE" id="PS50111"/>
    </source>
</evidence>
<keyword evidence="3" id="KW-1133">Transmembrane helix</keyword>
<protein>
    <submittedName>
        <fullName evidence="5">Methyl-accepting chemotaxis protein</fullName>
    </submittedName>
</protein>
<gene>
    <name evidence="5" type="ORF">SAMN05443529_11426</name>
</gene>
<dbReference type="Proteomes" id="UP000198656">
    <property type="component" value="Unassembled WGS sequence"/>
</dbReference>
<dbReference type="PROSITE" id="PS50111">
    <property type="entry name" value="CHEMOTAXIS_TRANSDUC_2"/>
    <property type="match status" value="1"/>
</dbReference>